<evidence type="ECO:0000313" key="3">
    <source>
        <dbReference type="Proteomes" id="UP001392437"/>
    </source>
</evidence>
<gene>
    <name evidence="2" type="ORF">PG999_010243</name>
</gene>
<evidence type="ECO:0000256" key="1">
    <source>
        <dbReference type="SAM" id="Phobius"/>
    </source>
</evidence>
<reference evidence="2 3" key="1">
    <citation type="submission" date="2023-01" db="EMBL/GenBank/DDBJ databases">
        <title>Analysis of 21 Apiospora genomes using comparative genomics revels a genus with tremendous synthesis potential of carbohydrate active enzymes and secondary metabolites.</title>
        <authorList>
            <person name="Sorensen T."/>
        </authorList>
    </citation>
    <scope>NUCLEOTIDE SEQUENCE [LARGE SCALE GENOMIC DNA]</scope>
    <source>
        <strain evidence="2 3">CBS 117206</strain>
    </source>
</reference>
<evidence type="ECO:0000313" key="2">
    <source>
        <dbReference type="EMBL" id="KAK8099869.1"/>
    </source>
</evidence>
<dbReference type="Proteomes" id="UP001392437">
    <property type="component" value="Unassembled WGS sequence"/>
</dbReference>
<dbReference type="AlphaFoldDB" id="A0AAW0QJH0"/>
<keyword evidence="1" id="KW-1133">Transmembrane helix</keyword>
<sequence>MACGAADHNATRFPGLPKIPWISELVVYVWTPCLIAAATALWMMGSVSPSCKKQLVVSLGPGEQFASHCYFSLVVIDGMNLADEPIDFTPLAADSMRASARGMILEINRDDKHLSDEARKSAPVSLALGLHKFSQGLRSLTINKGVQATIEIFYNHLTDGSTPERPFLETLVMDYAQCVAKVTEPPSHAGQGSGIGSNAKQQAREMVWEAVATTAQKAPQLRSVRLFSASSANPCLLFGCKTAQPGEPSTRLLLQAAGSTDGLETPSTRVLQAWLAVTRIRQTHGLKVILLNFVAQSAVFIVFRTSHEPPDVFVVPRRSGGIQPLGRET</sequence>
<dbReference type="EMBL" id="JAQQWP010000009">
    <property type="protein sequence ID" value="KAK8099869.1"/>
    <property type="molecule type" value="Genomic_DNA"/>
</dbReference>
<name>A0AAW0QJH0_9PEZI</name>
<organism evidence="2 3">
    <name type="scientific">Apiospora kogelbergensis</name>
    <dbReference type="NCBI Taxonomy" id="1337665"/>
    <lineage>
        <taxon>Eukaryota</taxon>
        <taxon>Fungi</taxon>
        <taxon>Dikarya</taxon>
        <taxon>Ascomycota</taxon>
        <taxon>Pezizomycotina</taxon>
        <taxon>Sordariomycetes</taxon>
        <taxon>Xylariomycetidae</taxon>
        <taxon>Amphisphaeriales</taxon>
        <taxon>Apiosporaceae</taxon>
        <taxon>Apiospora</taxon>
    </lineage>
</organism>
<protein>
    <submittedName>
        <fullName evidence="2">Uncharacterized protein</fullName>
    </submittedName>
</protein>
<keyword evidence="1" id="KW-0812">Transmembrane</keyword>
<proteinExistence type="predicted"/>
<comment type="caution">
    <text evidence="2">The sequence shown here is derived from an EMBL/GenBank/DDBJ whole genome shotgun (WGS) entry which is preliminary data.</text>
</comment>
<accession>A0AAW0QJH0</accession>
<keyword evidence="1" id="KW-0472">Membrane</keyword>
<feature type="transmembrane region" description="Helical" evidence="1">
    <location>
        <begin position="25"/>
        <end position="44"/>
    </location>
</feature>
<keyword evidence="3" id="KW-1185">Reference proteome</keyword>